<dbReference type="GO" id="GO:0042393">
    <property type="term" value="F:histone binding"/>
    <property type="evidence" value="ECO:0007669"/>
    <property type="project" value="InterPro"/>
</dbReference>
<proteinExistence type="predicted"/>
<evidence type="ECO:0000313" key="3">
    <source>
        <dbReference type="Proteomes" id="UP000284375"/>
    </source>
</evidence>
<feature type="compositionally biased region" description="Basic residues" evidence="1">
    <location>
        <begin position="652"/>
        <end position="661"/>
    </location>
</feature>
<feature type="compositionally biased region" description="Acidic residues" evidence="1">
    <location>
        <begin position="96"/>
        <end position="107"/>
    </location>
</feature>
<comment type="caution">
    <text evidence="2">The sequence shown here is derived from an EMBL/GenBank/DDBJ whole genome shotgun (WGS) entry which is preliminary data.</text>
</comment>
<feature type="compositionally biased region" description="Basic residues" evidence="1">
    <location>
        <begin position="548"/>
        <end position="557"/>
    </location>
</feature>
<dbReference type="InterPro" id="IPR018465">
    <property type="entry name" value="Scm3/HJURP"/>
</dbReference>
<gene>
    <name evidence="2" type="ORF">VSDG_03951</name>
</gene>
<feature type="region of interest" description="Disordered" evidence="1">
    <location>
        <begin position="652"/>
        <end position="721"/>
    </location>
</feature>
<feature type="region of interest" description="Disordered" evidence="1">
    <location>
        <begin position="85"/>
        <end position="122"/>
    </location>
</feature>
<feature type="compositionally biased region" description="Basic and acidic residues" evidence="1">
    <location>
        <begin position="85"/>
        <end position="95"/>
    </location>
</feature>
<feature type="region of interest" description="Disordered" evidence="1">
    <location>
        <begin position="299"/>
        <end position="318"/>
    </location>
</feature>
<dbReference type="Pfam" id="PF10384">
    <property type="entry name" value="Scm3"/>
    <property type="match status" value="1"/>
</dbReference>
<feature type="compositionally biased region" description="Basic and acidic residues" evidence="1">
    <location>
        <begin position="702"/>
        <end position="711"/>
    </location>
</feature>
<reference evidence="2 3" key="1">
    <citation type="submission" date="2015-09" db="EMBL/GenBank/DDBJ databases">
        <title>Host preference determinants of Valsa canker pathogens revealed by comparative genomics.</title>
        <authorList>
            <person name="Yin Z."/>
            <person name="Huang L."/>
        </authorList>
    </citation>
    <scope>NUCLEOTIDE SEQUENCE [LARGE SCALE GENOMIC DNA]</scope>
    <source>
        <strain evidence="2 3">YSFL</strain>
    </source>
</reference>
<protein>
    <submittedName>
        <fullName evidence="2">Uncharacterized protein</fullName>
    </submittedName>
</protein>
<keyword evidence="3" id="KW-1185">Reference proteome</keyword>
<dbReference type="STRING" id="252740.A0A423W7E4"/>
<dbReference type="AlphaFoldDB" id="A0A423W7E4"/>
<dbReference type="Gene3D" id="1.10.20.10">
    <property type="entry name" value="Histone, subunit A"/>
    <property type="match status" value="1"/>
</dbReference>
<feature type="compositionally biased region" description="Polar residues" evidence="1">
    <location>
        <begin position="590"/>
        <end position="621"/>
    </location>
</feature>
<accession>A0A423W7E4</accession>
<sequence>MEPPAKRQRLGLGPAAPEDEDELDFDPDELNQRRDPAYQLEQARDHAVYKLKSRFENIFAKYEKDFTGVGDEIDLRTGQVVVDNGHLESMRSVKDGEEDDQDSEQEEERIMHGARATGSTTSDAIMRRDAWAVENAYPNRSPLSPMMGGPPRLSSMMFPSHNSFMTPPRSFDSFSSGASLSVDPAWQAPDLPRPAFFGNSFGGSGRQYGFGMGASTRKVTRKSLPAPRDQDKEDEDVLLGVSGNVQVGREPAKESPLIKRKFLTVDSSPNNDSGLKQLIQEVIENIPETPPSVQKPVASRAAAIAQPSGPGETSPSFQERDLESYQDVTGMPAVGLDRHAFYVEIQARNVNGIDAQNRPGAGTTNMKSIGPEKQTAKPSNIQGTYERNVIDPAFAFSDEETLPARKVWKNRRKSEPARLIAPQVLQTLQPKLQQPPSAKGLPGRNVVDPSYTFSDEENLLHRRGKTTRRQPEPAMSSKPRAEEDSSAGRDELDMMHDSPSKRKGRRQTMRSACKPVVAVDTSVDVAEGLVDQGAERTDPEPCPARPITMKRRPGRPRKVVERMASPELGDPSFSAVCPATEGVGKEKSETGSVATATSAPPQQPLTPKSKSKKANLNTPSPRTGLISLLSDNDDEEDEISFDLSAFTPSGHHRILTHRPYHPHTTTTTPRMSSNSTAGKKMRASSLFPGPLSTSKARKHRTPGSERKDGSGRRRGRANSLARSVVKVRRGSFRAPSPAGSVVQTPGGTKRRCGQDGFRCGRDFCFVCISI</sequence>
<evidence type="ECO:0000256" key="1">
    <source>
        <dbReference type="SAM" id="MobiDB-lite"/>
    </source>
</evidence>
<feature type="region of interest" description="Disordered" evidence="1">
    <location>
        <begin position="532"/>
        <end position="557"/>
    </location>
</feature>
<feature type="region of interest" description="Disordered" evidence="1">
    <location>
        <begin position="1"/>
        <end position="41"/>
    </location>
</feature>
<dbReference type="PANTHER" id="PTHR15992">
    <property type="entry name" value="HOLLIDAY JUNCTION RECOGNITION PROTEIN"/>
    <property type="match status" value="1"/>
</dbReference>
<dbReference type="OrthoDB" id="2420608at2759"/>
<dbReference type="GO" id="GO:0005634">
    <property type="term" value="C:nucleus"/>
    <property type="evidence" value="ECO:0007669"/>
    <property type="project" value="InterPro"/>
</dbReference>
<evidence type="ECO:0000313" key="2">
    <source>
        <dbReference type="EMBL" id="ROV99259.1"/>
    </source>
</evidence>
<dbReference type="GO" id="GO:0046982">
    <property type="term" value="F:protein heterodimerization activity"/>
    <property type="evidence" value="ECO:0007669"/>
    <property type="project" value="InterPro"/>
</dbReference>
<dbReference type="EMBL" id="LJZO01000011">
    <property type="protein sequence ID" value="ROV99259.1"/>
    <property type="molecule type" value="Genomic_DNA"/>
</dbReference>
<feature type="compositionally biased region" description="Basic and acidic residues" evidence="1">
    <location>
        <begin position="479"/>
        <end position="500"/>
    </location>
</feature>
<dbReference type="Proteomes" id="UP000284375">
    <property type="component" value="Unassembled WGS sequence"/>
</dbReference>
<organism evidence="2 3">
    <name type="scientific">Cytospora chrysosperma</name>
    <name type="common">Cytospora canker fungus</name>
    <name type="synonym">Sphaeria chrysosperma</name>
    <dbReference type="NCBI Taxonomy" id="252740"/>
    <lineage>
        <taxon>Eukaryota</taxon>
        <taxon>Fungi</taxon>
        <taxon>Dikarya</taxon>
        <taxon>Ascomycota</taxon>
        <taxon>Pezizomycotina</taxon>
        <taxon>Sordariomycetes</taxon>
        <taxon>Sordariomycetidae</taxon>
        <taxon>Diaporthales</taxon>
        <taxon>Cytosporaceae</taxon>
        <taxon>Cytospora</taxon>
    </lineage>
</organism>
<feature type="region of interest" description="Disordered" evidence="1">
    <location>
        <begin position="581"/>
        <end position="624"/>
    </location>
</feature>
<dbReference type="InterPro" id="IPR009072">
    <property type="entry name" value="Histone-fold"/>
</dbReference>
<name>A0A423W7E4_CYTCH</name>
<feature type="region of interest" description="Disordered" evidence="1">
    <location>
        <begin position="432"/>
        <end position="513"/>
    </location>
</feature>
<feature type="compositionally biased region" description="Basic and acidic residues" evidence="1">
    <location>
        <begin position="30"/>
        <end position="41"/>
    </location>
</feature>
<feature type="compositionally biased region" description="Acidic residues" evidence="1">
    <location>
        <begin position="17"/>
        <end position="29"/>
    </location>
</feature>
<feature type="region of interest" description="Disordered" evidence="1">
    <location>
        <begin position="354"/>
        <end position="379"/>
    </location>
</feature>
<dbReference type="PANTHER" id="PTHR15992:SF5">
    <property type="entry name" value="HOLLIDAY JUNCTION RECOGNITION PROTEIN"/>
    <property type="match status" value="1"/>
</dbReference>